<dbReference type="EMBL" id="JABXIY010000059">
    <property type="protein sequence ID" value="NVK99177.1"/>
    <property type="molecule type" value="Genomic_DNA"/>
</dbReference>
<evidence type="ECO:0000313" key="2">
    <source>
        <dbReference type="EMBL" id="NVK99177.1"/>
    </source>
</evidence>
<dbReference type="OMA" id="IEGFVWL"/>
<dbReference type="RefSeq" id="WP_011048959.1">
    <property type="nucleotide sequence ID" value="NZ_CP076685.1"/>
</dbReference>
<feature type="transmembrane region" description="Helical" evidence="1">
    <location>
        <begin position="200"/>
        <end position="218"/>
    </location>
</feature>
<protein>
    <submittedName>
        <fullName evidence="2">Uncharacterized protein</fullName>
    </submittedName>
</protein>
<evidence type="ECO:0000256" key="1">
    <source>
        <dbReference type="SAM" id="Phobius"/>
    </source>
</evidence>
<reference evidence="2 3" key="1">
    <citation type="journal article" date="2020" name="Proc. Natl. Acad. Sci. U.S.A.">
        <title>Ecological drivers of bacterial community assembly in synthetic phycospheres.</title>
        <authorList>
            <person name="Fu H."/>
            <person name="Uchimiya M."/>
            <person name="Gore J."/>
            <person name="Moran M.A."/>
        </authorList>
    </citation>
    <scope>NUCLEOTIDE SEQUENCE [LARGE SCALE GENOMIC DNA]</scope>
    <source>
        <strain evidence="2">HF-Din03</strain>
    </source>
</reference>
<feature type="transmembrane region" description="Helical" evidence="1">
    <location>
        <begin position="62"/>
        <end position="80"/>
    </location>
</feature>
<dbReference type="AlphaFoldDB" id="A0A850LNE7"/>
<evidence type="ECO:0000313" key="3">
    <source>
        <dbReference type="Proteomes" id="UP000565723"/>
    </source>
</evidence>
<keyword evidence="1" id="KW-1133">Transmembrane helix</keyword>
<gene>
    <name evidence="2" type="ORF">HW564_19820</name>
</gene>
<keyword evidence="1" id="KW-0472">Membrane</keyword>
<dbReference type="Proteomes" id="UP000565723">
    <property type="component" value="Unassembled WGS sequence"/>
</dbReference>
<keyword evidence="1" id="KW-0812">Transmembrane</keyword>
<name>A0A850LNE7_9RHOB</name>
<dbReference type="InterPro" id="IPR046737">
    <property type="entry name" value="DUF6629"/>
</dbReference>
<feature type="transmembrane region" description="Helical" evidence="1">
    <location>
        <begin position="34"/>
        <end position="55"/>
    </location>
</feature>
<organism evidence="2 3">
    <name type="scientific">Ruegeria pomeroyi</name>
    <dbReference type="NCBI Taxonomy" id="89184"/>
    <lineage>
        <taxon>Bacteria</taxon>
        <taxon>Pseudomonadati</taxon>
        <taxon>Pseudomonadota</taxon>
        <taxon>Alphaproteobacteria</taxon>
        <taxon>Rhodobacterales</taxon>
        <taxon>Roseobacteraceae</taxon>
        <taxon>Ruegeria</taxon>
    </lineage>
</organism>
<comment type="caution">
    <text evidence="2">The sequence shown here is derived from an EMBL/GenBank/DDBJ whole genome shotgun (WGS) entry which is preliminary data.</text>
</comment>
<feature type="transmembrane region" description="Helical" evidence="1">
    <location>
        <begin position="100"/>
        <end position="120"/>
    </location>
</feature>
<feature type="transmembrane region" description="Helical" evidence="1">
    <location>
        <begin position="174"/>
        <end position="194"/>
    </location>
</feature>
<dbReference type="Pfam" id="PF20334">
    <property type="entry name" value="DUF6629"/>
    <property type="match status" value="1"/>
</dbReference>
<sequence length="231" mass="25170">MCFSATASFVAGAALIAGGTVAIRKSADLGPRFLGFAVFPFFFGVQQLSEGLLWLTLDGPGPVAPGAAALVFLFFAYWFWPLWVPLSSALVEPDPFRRRIFWGLSAFGFSLGAVLFLPVLARPETLDIYLVKHSIQYENPSMFPGETAKIVARLIYAVVICPPLVGSSHPQIRIFGWLILASVVAGFVFAAYAFTSIWCFLAAIISGYIVYMMTAIGREDALVDPSRRNLS</sequence>
<accession>A0A850LNE7</accession>
<proteinExistence type="predicted"/>